<protein>
    <submittedName>
        <fullName evidence="2">Capsid protein</fullName>
    </submittedName>
</protein>
<evidence type="ECO:0000313" key="3">
    <source>
        <dbReference type="Proteomes" id="UP000680880"/>
    </source>
</evidence>
<feature type="region of interest" description="Disordered" evidence="1">
    <location>
        <begin position="68"/>
        <end position="88"/>
    </location>
</feature>
<reference evidence="2 3" key="1">
    <citation type="submission" date="2018-12" db="EMBL/GenBank/DDBJ databases">
        <title>Genomoviruses associated with Haemorhous mexicanus across urban and rural habitats.</title>
        <authorList>
            <person name="Schmidlin K."/>
            <person name="Khalifeh A."/>
            <person name="Smith K."/>
            <person name="Kraberger S."/>
            <person name="Fontenele R.S."/>
            <person name="McGraw K.J."/>
            <person name="Sepp T."/>
            <person name="Varsani A."/>
        </authorList>
    </citation>
    <scope>NUCLEOTIDE SEQUENCE [LARGE SCALE GENOMIC DNA]</scope>
    <source>
        <strain evidence="2">S30P_D</strain>
    </source>
</reference>
<feature type="region of interest" description="Disordered" evidence="1">
    <location>
        <begin position="1"/>
        <end position="45"/>
    </location>
</feature>
<feature type="compositionally biased region" description="Basic residues" evidence="1">
    <location>
        <begin position="10"/>
        <end position="45"/>
    </location>
</feature>
<organism evidence="2 3">
    <name type="scientific">Finch associated genomovirus 3</name>
    <dbReference type="NCBI Taxonomy" id="2576455"/>
    <lineage>
        <taxon>Viruses</taxon>
        <taxon>Monodnaviria</taxon>
        <taxon>Shotokuvirae</taxon>
        <taxon>Cressdnaviricota</taxon>
        <taxon>Repensiviricetes</taxon>
        <taxon>Geplafuvirales</taxon>
        <taxon>Genomoviridae</taxon>
        <taxon>Gemykibivirus</taxon>
        <taxon>Gemykibivirus haeme1</taxon>
    </lineage>
</organism>
<accession>A0A4P8PLC9</accession>
<dbReference type="RefSeq" id="YP_010798177.1">
    <property type="nucleotide sequence ID" value="NC_076347.1"/>
</dbReference>
<evidence type="ECO:0000313" key="2">
    <source>
        <dbReference type="EMBL" id="QCQ85289.1"/>
    </source>
</evidence>
<dbReference type="EMBL" id="MK249305">
    <property type="protein sequence ID" value="QCQ85289.1"/>
    <property type="molecule type" value="Genomic_DNA"/>
</dbReference>
<name>A0A4P8PLC9_9VIRU</name>
<dbReference type="GeneID" id="80536268"/>
<dbReference type="Proteomes" id="UP000680880">
    <property type="component" value="Segment"/>
</dbReference>
<evidence type="ECO:0000256" key="1">
    <source>
        <dbReference type="SAM" id="MobiDB-lite"/>
    </source>
</evidence>
<dbReference type="KEGG" id="vg:80536268"/>
<keyword evidence="3" id="KW-1185">Reference proteome</keyword>
<proteinExistence type="predicted"/>
<sequence length="309" mass="35423">MAYASYRSRYAPRSRKRSGSSRSYTRKRGIRRYVKRTTRRPRTPRRMSVRKILNKTSQKKSDTMLTWTNVRPDSAPDDEEYTPGPAQFSGDPGTFHITVFCPTARGLEDFGGALGSKANRTIRTSTTVFARGYKESVQLATRSGRGWQWRRICFTMKGDALNQGNSDPTTSGVFREISSGYQRLLKRDDSGRAQDLLFRGTQNVDWNDPLYASLDTRKILVKYDRLTHIRSGNADGVTRTYKLWHAMNKNIYYEDDESGNQMNSNPFSVENKQGMGDYYIVDIFKSNLGSSSSDTLDFDCNGTYFWHEK</sequence>